<dbReference type="GO" id="GO:0003700">
    <property type="term" value="F:DNA-binding transcription factor activity"/>
    <property type="evidence" value="ECO:0007669"/>
    <property type="project" value="InterPro"/>
</dbReference>
<comment type="caution">
    <text evidence="2">The sequence shown here is derived from an EMBL/GenBank/DDBJ whole genome shotgun (WGS) entry which is preliminary data.</text>
</comment>
<sequence length="413" mass="46801">MDLTFSEDTSTNRRRGRKRDSNEPSSHKQMLSREAQRKWRDKRQNHIDTLEKQVVEEIKLIRGDVVSPGYEGPAEKCLNFNCAMQLARAEFADAKCVQLEEKVLSLTKEIDGFKTLFGTALYASAIAGTHSGRKAVAEIVLESHRSREENTTETAKEDSSSSSSPFGFDFESSVNSVASMDEWMDEASLQSSPLATTIRTAVELYGPVRDQVARYCLKSIPAFKDGKLVDALFNSICSLTRTVDRNRMKKLYIKYINAWNDLMDVTSSVDDRNQAIEITLAFHDLNRKQIDHVLSVLFDSPETVSRRVLRRASFSKLNPEAIKAIDGLKAIPSLKSVGNIIDDLCLEFEENYQLTAEELIHKLKLVRMLQSMCVTFEDRKKFHAEFINFRASNKEASDKLMAEVMKELDSVTL</sequence>
<dbReference type="SUPFAM" id="SSF57959">
    <property type="entry name" value="Leucine zipper domain"/>
    <property type="match status" value="1"/>
</dbReference>
<name>A0A507FQL1_9FUNG</name>
<gene>
    <name evidence="2" type="ORF">CcCBS67573_g00117</name>
</gene>
<organism evidence="2 3">
    <name type="scientific">Chytriomyces confervae</name>
    <dbReference type="NCBI Taxonomy" id="246404"/>
    <lineage>
        <taxon>Eukaryota</taxon>
        <taxon>Fungi</taxon>
        <taxon>Fungi incertae sedis</taxon>
        <taxon>Chytridiomycota</taxon>
        <taxon>Chytridiomycota incertae sedis</taxon>
        <taxon>Chytridiomycetes</taxon>
        <taxon>Chytridiales</taxon>
        <taxon>Chytriomycetaceae</taxon>
        <taxon>Chytriomyces</taxon>
    </lineage>
</organism>
<keyword evidence="3" id="KW-1185">Reference proteome</keyword>
<feature type="region of interest" description="Disordered" evidence="1">
    <location>
        <begin position="144"/>
        <end position="167"/>
    </location>
</feature>
<evidence type="ECO:0000313" key="3">
    <source>
        <dbReference type="Proteomes" id="UP000320333"/>
    </source>
</evidence>
<protein>
    <submittedName>
        <fullName evidence="2">Uncharacterized protein</fullName>
    </submittedName>
</protein>
<evidence type="ECO:0000256" key="1">
    <source>
        <dbReference type="SAM" id="MobiDB-lite"/>
    </source>
</evidence>
<dbReference type="OrthoDB" id="2117904at2759"/>
<reference evidence="2 3" key="1">
    <citation type="journal article" date="2019" name="Sci. Rep.">
        <title>Comparative genomics of chytrid fungi reveal insights into the obligate biotrophic and pathogenic lifestyle of Synchytrium endobioticum.</title>
        <authorList>
            <person name="van de Vossenberg B.T.L.H."/>
            <person name="Warris S."/>
            <person name="Nguyen H.D.T."/>
            <person name="van Gent-Pelzer M.P.E."/>
            <person name="Joly D.L."/>
            <person name="van de Geest H.C."/>
            <person name="Bonants P.J.M."/>
            <person name="Smith D.S."/>
            <person name="Levesque C.A."/>
            <person name="van der Lee T.A.J."/>
        </authorList>
    </citation>
    <scope>NUCLEOTIDE SEQUENCE [LARGE SCALE GENOMIC DNA]</scope>
    <source>
        <strain evidence="2 3">CBS 675.73</strain>
    </source>
</reference>
<dbReference type="AlphaFoldDB" id="A0A507FQL1"/>
<feature type="compositionally biased region" description="Basic and acidic residues" evidence="1">
    <location>
        <begin position="144"/>
        <end position="159"/>
    </location>
</feature>
<evidence type="ECO:0000313" key="2">
    <source>
        <dbReference type="EMBL" id="TPX78552.1"/>
    </source>
</evidence>
<accession>A0A507FQL1</accession>
<proteinExistence type="predicted"/>
<dbReference type="InterPro" id="IPR046347">
    <property type="entry name" value="bZIP_sf"/>
</dbReference>
<dbReference type="Gene3D" id="1.20.5.170">
    <property type="match status" value="1"/>
</dbReference>
<dbReference type="EMBL" id="QEAP01000002">
    <property type="protein sequence ID" value="TPX78552.1"/>
    <property type="molecule type" value="Genomic_DNA"/>
</dbReference>
<dbReference type="Proteomes" id="UP000320333">
    <property type="component" value="Unassembled WGS sequence"/>
</dbReference>
<feature type="region of interest" description="Disordered" evidence="1">
    <location>
        <begin position="1"/>
        <end position="41"/>
    </location>
</feature>